<feature type="compositionally biased region" description="Pro residues" evidence="1">
    <location>
        <begin position="265"/>
        <end position="274"/>
    </location>
</feature>
<dbReference type="PANTHER" id="PTHR35894">
    <property type="entry name" value="GENERAL SECRETION PATHWAY PROTEIN A-RELATED"/>
    <property type="match status" value="1"/>
</dbReference>
<dbReference type="GO" id="GO:0016887">
    <property type="term" value="F:ATP hydrolysis activity"/>
    <property type="evidence" value="ECO:0007669"/>
    <property type="project" value="InterPro"/>
</dbReference>
<dbReference type="AlphaFoldDB" id="A0A1Y6CU57"/>
<feature type="compositionally biased region" description="Low complexity" evidence="1">
    <location>
        <begin position="355"/>
        <end position="370"/>
    </location>
</feature>
<dbReference type="InterPro" id="IPR052026">
    <property type="entry name" value="ExeA_AAA_ATPase_DNA-bind"/>
</dbReference>
<keyword evidence="4" id="KW-1185">Reference proteome</keyword>
<sequence length="517" mass="54427">MAALEEVQADGPLAGSLLSEARERKFDLLLHLAVNLSQPIVVSGPEGMGKTVFLRRLESSARAYASVCYLAATAGTTYEFIIEELRRAALRDLNLANAGGWTCAEVLARYGKERRLLVLMLDNAHRLLPGLLSGLWEFAREHPSLHIVLALPSHSLRRKATTDALALRDAQPLEIPALGPSEFSAYLRQMAAAQPELAPGSAAAESQVIAWHARAQGAPGAVLGGLAPPAEAAPSPLWRGRWWVPGLAATLLVAAALLWWKPEGQPPESPPGFPSPKADADSALPGMMLHEPSAPAVVEGGHPANPGESQPQADGSATLPEVPPQPQAGAVTQAPEPQTPSVQPEPAQAPPPIPESQAQPEPSAVATARPPESPAATPPPEPLSPEQQARLQAAAVSLEGVQGVDWIMAQNPEAYTLQILAMSQAGALAGTIGRFPPESALSVLRSRKGRGDLYLLFHGVYPNMAAAREGAAGLPPPLTQAIPRQFKSIQADLLRPPGSGATAPAQRWRVPHKAQQP</sequence>
<dbReference type="SUPFAM" id="SSF52540">
    <property type="entry name" value="P-loop containing nucleoside triphosphate hydrolases"/>
    <property type="match status" value="1"/>
</dbReference>
<gene>
    <name evidence="3" type="ORF">SAMN02949497_1465</name>
</gene>
<dbReference type="InterPro" id="IPR049945">
    <property type="entry name" value="AAA_22"/>
</dbReference>
<dbReference type="EMBL" id="FXAM01000001">
    <property type="protein sequence ID" value="SMF94158.1"/>
    <property type="molecule type" value="Genomic_DNA"/>
</dbReference>
<dbReference type="OrthoDB" id="6189127at2"/>
<evidence type="ECO:0000259" key="2">
    <source>
        <dbReference type="Pfam" id="PF13401"/>
    </source>
</evidence>
<feature type="region of interest" description="Disordered" evidence="1">
    <location>
        <begin position="265"/>
        <end position="390"/>
    </location>
</feature>
<dbReference type="PANTHER" id="PTHR35894:SF1">
    <property type="entry name" value="PHOSPHORIBULOKINASE _ URIDINE KINASE FAMILY"/>
    <property type="match status" value="1"/>
</dbReference>
<proteinExistence type="predicted"/>
<feature type="compositionally biased region" description="Pro residues" evidence="1">
    <location>
        <begin position="371"/>
        <end position="383"/>
    </location>
</feature>
<dbReference type="GO" id="GO:0042834">
    <property type="term" value="F:peptidoglycan binding"/>
    <property type="evidence" value="ECO:0007669"/>
    <property type="project" value="InterPro"/>
</dbReference>
<organism evidence="3 4">
    <name type="scientific">Methylomagnum ishizawai</name>
    <dbReference type="NCBI Taxonomy" id="1760988"/>
    <lineage>
        <taxon>Bacteria</taxon>
        <taxon>Pseudomonadati</taxon>
        <taxon>Pseudomonadota</taxon>
        <taxon>Gammaproteobacteria</taxon>
        <taxon>Methylococcales</taxon>
        <taxon>Methylococcaceae</taxon>
        <taxon>Methylomagnum</taxon>
    </lineage>
</organism>
<dbReference type="InterPro" id="IPR027417">
    <property type="entry name" value="P-loop_NTPase"/>
</dbReference>
<dbReference type="STRING" id="1760988.SAMN02949497_1465"/>
<dbReference type="Pfam" id="PF13401">
    <property type="entry name" value="AAA_22"/>
    <property type="match status" value="1"/>
</dbReference>
<evidence type="ECO:0000313" key="4">
    <source>
        <dbReference type="Proteomes" id="UP000192923"/>
    </source>
</evidence>
<dbReference type="Gene3D" id="3.30.70.1070">
    <property type="entry name" value="Sporulation related repeat"/>
    <property type="match status" value="1"/>
</dbReference>
<feature type="region of interest" description="Disordered" evidence="1">
    <location>
        <begin position="493"/>
        <end position="517"/>
    </location>
</feature>
<dbReference type="Proteomes" id="UP000192923">
    <property type="component" value="Unassembled WGS sequence"/>
</dbReference>
<accession>A0A1Y6CU57</accession>
<name>A0A1Y6CU57_9GAMM</name>
<reference evidence="3 4" key="1">
    <citation type="submission" date="2016-12" db="EMBL/GenBank/DDBJ databases">
        <authorList>
            <person name="Song W.-J."/>
            <person name="Kurnit D.M."/>
        </authorList>
    </citation>
    <scope>NUCLEOTIDE SEQUENCE [LARGE SCALE GENOMIC DNA]</scope>
    <source>
        <strain evidence="3 4">175</strain>
    </source>
</reference>
<evidence type="ECO:0000256" key="1">
    <source>
        <dbReference type="SAM" id="MobiDB-lite"/>
    </source>
</evidence>
<feature type="domain" description="ORC1/DEAH AAA+ ATPase" evidence="2">
    <location>
        <begin position="38"/>
        <end position="153"/>
    </location>
</feature>
<protein>
    <submittedName>
        <fullName evidence="3">AAA domain-containing protein</fullName>
    </submittedName>
</protein>
<dbReference type="InterPro" id="IPR036680">
    <property type="entry name" value="SPOR-like_sf"/>
</dbReference>
<dbReference type="RefSeq" id="WP_085211285.1">
    <property type="nucleotide sequence ID" value="NZ_FXAM01000001.1"/>
</dbReference>
<evidence type="ECO:0000313" key="3">
    <source>
        <dbReference type="EMBL" id="SMF94158.1"/>
    </source>
</evidence>
<dbReference type="Gene3D" id="3.40.50.300">
    <property type="entry name" value="P-loop containing nucleotide triphosphate hydrolases"/>
    <property type="match status" value="1"/>
</dbReference>